<dbReference type="RefSeq" id="WP_176789419.1">
    <property type="nucleotide sequence ID" value="NZ_JABXWR010000001.1"/>
</dbReference>
<dbReference type="EMBL" id="JABXWR010000001">
    <property type="protein sequence ID" value="NVO67810.1"/>
    <property type="molecule type" value="Genomic_DNA"/>
</dbReference>
<evidence type="ECO:0000259" key="1">
    <source>
        <dbReference type="SMART" id="SM00382"/>
    </source>
</evidence>
<organism evidence="2 3">
    <name type="scientific">Methanofollis tationis</name>
    <dbReference type="NCBI Taxonomy" id="81417"/>
    <lineage>
        <taxon>Archaea</taxon>
        <taxon>Methanobacteriati</taxon>
        <taxon>Methanobacteriota</taxon>
        <taxon>Stenosarchaea group</taxon>
        <taxon>Methanomicrobia</taxon>
        <taxon>Methanomicrobiales</taxon>
        <taxon>Methanomicrobiaceae</taxon>
        <taxon>Methanofollis</taxon>
    </lineage>
</organism>
<dbReference type="InterPro" id="IPR011703">
    <property type="entry name" value="ATPase_AAA-3"/>
</dbReference>
<comment type="caution">
    <text evidence="2">The sequence shown here is derived from an EMBL/GenBank/DDBJ whole genome shotgun (WGS) entry which is preliminary data.</text>
</comment>
<keyword evidence="3" id="KW-1185">Reference proteome</keyword>
<dbReference type="SUPFAM" id="SSF52540">
    <property type="entry name" value="P-loop containing nucleoside triphosphate hydrolases"/>
    <property type="match status" value="1"/>
</dbReference>
<dbReference type="GO" id="GO:0016887">
    <property type="term" value="F:ATP hydrolysis activity"/>
    <property type="evidence" value="ECO:0007669"/>
    <property type="project" value="InterPro"/>
</dbReference>
<dbReference type="GO" id="GO:0005524">
    <property type="term" value="F:ATP binding"/>
    <property type="evidence" value="ECO:0007669"/>
    <property type="project" value="InterPro"/>
</dbReference>
<proteinExistence type="predicted"/>
<dbReference type="PANTHER" id="PTHR42759">
    <property type="entry name" value="MOXR FAMILY PROTEIN"/>
    <property type="match status" value="1"/>
</dbReference>
<dbReference type="CDD" id="cd00009">
    <property type="entry name" value="AAA"/>
    <property type="match status" value="1"/>
</dbReference>
<dbReference type="Gene3D" id="3.40.50.300">
    <property type="entry name" value="P-loop containing nucleotide triphosphate hydrolases"/>
    <property type="match status" value="1"/>
</dbReference>
<dbReference type="SMART" id="SM00382">
    <property type="entry name" value="AAA"/>
    <property type="match status" value="1"/>
</dbReference>
<dbReference type="InterPro" id="IPR050764">
    <property type="entry name" value="CbbQ/NirQ/NorQ/GpvN"/>
</dbReference>
<dbReference type="AlphaFoldDB" id="A0A7K4HSF8"/>
<dbReference type="Pfam" id="PF17863">
    <property type="entry name" value="AAA_lid_2"/>
    <property type="match status" value="1"/>
</dbReference>
<dbReference type="OrthoDB" id="24581at2157"/>
<protein>
    <submittedName>
        <fullName evidence="2">MoxR family ATPase</fullName>
    </submittedName>
</protein>
<feature type="domain" description="AAA+ ATPase" evidence="1">
    <location>
        <begin position="44"/>
        <end position="187"/>
    </location>
</feature>
<name>A0A7K4HSF8_9EURY</name>
<evidence type="ECO:0000313" key="2">
    <source>
        <dbReference type="EMBL" id="NVO67810.1"/>
    </source>
</evidence>
<evidence type="ECO:0000313" key="3">
    <source>
        <dbReference type="Proteomes" id="UP000570823"/>
    </source>
</evidence>
<dbReference type="Proteomes" id="UP000570823">
    <property type="component" value="Unassembled WGS sequence"/>
</dbReference>
<dbReference type="InterPro" id="IPR041628">
    <property type="entry name" value="ChlI/MoxR_AAA_lid"/>
</dbReference>
<dbReference type="Gene3D" id="1.10.8.80">
    <property type="entry name" value="Magnesium chelatase subunit I, C-Terminal domain"/>
    <property type="match status" value="1"/>
</dbReference>
<gene>
    <name evidence="2" type="ORF">HWN36_10965</name>
</gene>
<dbReference type="PIRSF" id="PIRSF002849">
    <property type="entry name" value="AAA_ATPase_chaperone_MoxR_prd"/>
    <property type="match status" value="1"/>
</dbReference>
<dbReference type="Pfam" id="PF07726">
    <property type="entry name" value="AAA_3"/>
    <property type="match status" value="1"/>
</dbReference>
<sequence length="324" mass="36306">MTGETIENDLKAISKSYTRIAEQIGKFVVGNTPLIEMIFVSMLSEGHILLEGVPGTAKTVIAKTVAALSGCDFKRIQCAVDMQPADIVGVRMYDAEKKDFVLKKGPIFSNFILVDEINRVSPRTQSAFIEAMSERQTTIDGITHQFSDPFFVIATQNPYEFEGTFPLIEAQKDRFMFSTKLRYLDADEELEIIRRESTGYLDWDAYRSAIDPVLTPGMIRRFIGTARSVRAEEPILRYIRDIVLETRKHDDIWLGASPRASIAFVRGSKALAALSGRDYVIPDDIKRIARLALPHRLILRRESDLGGVTTGEVTEDILAAVEVL</sequence>
<reference evidence="2 3" key="1">
    <citation type="submission" date="2020-06" db="EMBL/GenBank/DDBJ databases">
        <title>Methanofollis fontis sp. nov., a methanogen isolated from marine sediments near a cold seep at Four-Way Closure Ridge offshore southwestern Taiwan.</title>
        <authorList>
            <person name="Chen S.-C."/>
            <person name="Teng N.-H."/>
            <person name="Lin Y.-S."/>
            <person name="Lai M.-C."/>
            <person name="Chen H.-H."/>
            <person name="Wang C.-C."/>
        </authorList>
    </citation>
    <scope>NUCLEOTIDE SEQUENCE [LARGE SCALE GENOMIC DNA]</scope>
    <source>
        <strain evidence="2 3">DSM 2702</strain>
    </source>
</reference>
<dbReference type="PANTHER" id="PTHR42759:SF1">
    <property type="entry name" value="MAGNESIUM-CHELATASE SUBUNIT CHLD"/>
    <property type="match status" value="1"/>
</dbReference>
<dbReference type="InterPro" id="IPR003593">
    <property type="entry name" value="AAA+_ATPase"/>
</dbReference>
<dbReference type="InterPro" id="IPR027417">
    <property type="entry name" value="P-loop_NTPase"/>
</dbReference>
<accession>A0A7K4HSF8</accession>